<evidence type="ECO:0000313" key="2">
    <source>
        <dbReference type="EMBL" id="WUR04052.1"/>
    </source>
</evidence>
<evidence type="ECO:0000313" key="3">
    <source>
        <dbReference type="Proteomes" id="UP001334084"/>
    </source>
</evidence>
<protein>
    <submittedName>
        <fullName evidence="2">Splicing factor YJU2 (YJU2)</fullName>
    </submittedName>
</protein>
<gene>
    <name evidence="2" type="ORF">VNE69_07120</name>
</gene>
<evidence type="ECO:0000256" key="1">
    <source>
        <dbReference type="SAM" id="Coils"/>
    </source>
</evidence>
<dbReference type="AlphaFoldDB" id="A0AAX4JDZ6"/>
<sequence length="120" mass="14394">MPRDKKSTMRFCNPFTVKCLYCSEYIFKNKRHNAYQEEIKGGDYYGIKVYRFMFKCTGCKKMLSIKTDPKNGDYQAENGCLRIDNLKKEANIRKKENETDIEKIKEEIKKLYEIEKSYKK</sequence>
<dbReference type="GO" id="GO:0000398">
    <property type="term" value="P:mRNA splicing, via spliceosome"/>
    <property type="evidence" value="ECO:0007669"/>
    <property type="project" value="InterPro"/>
</dbReference>
<dbReference type="RefSeq" id="XP_065330197.1">
    <property type="nucleotide sequence ID" value="XM_065474125.1"/>
</dbReference>
<organism evidence="2 3">
    <name type="scientific">Vairimorpha necatrix</name>
    <dbReference type="NCBI Taxonomy" id="6039"/>
    <lineage>
        <taxon>Eukaryota</taxon>
        <taxon>Fungi</taxon>
        <taxon>Fungi incertae sedis</taxon>
        <taxon>Microsporidia</taxon>
        <taxon>Nosematidae</taxon>
        <taxon>Vairimorpha</taxon>
    </lineage>
</organism>
<keyword evidence="1" id="KW-0175">Coiled coil</keyword>
<dbReference type="InterPro" id="IPR007590">
    <property type="entry name" value="Saf4/Yju2"/>
</dbReference>
<dbReference type="EMBL" id="CP142732">
    <property type="protein sequence ID" value="WUR04052.1"/>
    <property type="molecule type" value="Genomic_DNA"/>
</dbReference>
<accession>A0AAX4JDZ6</accession>
<name>A0AAX4JDZ6_9MICR</name>
<dbReference type="Pfam" id="PF04502">
    <property type="entry name" value="Saf4_Yju2"/>
    <property type="match status" value="1"/>
</dbReference>
<dbReference type="Proteomes" id="UP001334084">
    <property type="component" value="Chromosome 7"/>
</dbReference>
<keyword evidence="3" id="KW-1185">Reference proteome</keyword>
<proteinExistence type="predicted"/>
<dbReference type="GeneID" id="90541876"/>
<feature type="coiled-coil region" evidence="1">
    <location>
        <begin position="87"/>
        <end position="114"/>
    </location>
</feature>
<dbReference type="KEGG" id="vnx:VNE69_07120"/>
<reference evidence="2" key="1">
    <citation type="journal article" date="2024" name="BMC Genomics">
        <title>Functional annotation of a divergent genome using sequence and structure-based similarity.</title>
        <authorList>
            <person name="Svedberg D."/>
            <person name="Winiger R.R."/>
            <person name="Berg A."/>
            <person name="Sharma H."/>
            <person name="Tellgren-Roth C."/>
            <person name="Debrunner-Vossbrinck B.A."/>
            <person name="Vossbrinck C.R."/>
            <person name="Barandun J."/>
        </authorList>
    </citation>
    <scope>NUCLEOTIDE SEQUENCE</scope>
    <source>
        <strain evidence="2">Illinois isolate</strain>
    </source>
</reference>
<dbReference type="PANTHER" id="PTHR12111">
    <property type="entry name" value="SPLICING FACTOR YJU2"/>
    <property type="match status" value="1"/>
</dbReference>